<reference evidence="1" key="1">
    <citation type="journal article" date="2022" name="bioRxiv">
        <title>Population genetic analysis of Ophidiomyces ophidiicola, the causative agent of snake fungal disease, indicates recent introductions to the USA.</title>
        <authorList>
            <person name="Ladner J.T."/>
            <person name="Palmer J.M."/>
            <person name="Ettinger C.L."/>
            <person name="Stajich J.E."/>
            <person name="Farrell T.M."/>
            <person name="Glorioso B.M."/>
            <person name="Lawson B."/>
            <person name="Price S.J."/>
            <person name="Stengle A.G."/>
            <person name="Grear D.A."/>
            <person name="Lorch J.M."/>
        </authorList>
    </citation>
    <scope>NUCLEOTIDE SEQUENCE</scope>
    <source>
        <strain evidence="1">NWHC 24266-5</strain>
    </source>
</reference>
<gene>
    <name evidence="1" type="primary">atg17</name>
    <name evidence="1" type="ORF">LOY88_004128</name>
</gene>
<proteinExistence type="predicted"/>
<name>A0ACB8UV82_9EURO</name>
<evidence type="ECO:0000313" key="1">
    <source>
        <dbReference type="EMBL" id="KAI2385393.1"/>
    </source>
</evidence>
<protein>
    <submittedName>
        <fullName evidence="1">Autophagy- protein 17</fullName>
    </submittedName>
</protein>
<accession>A0ACB8UV82</accession>
<sequence>MSRSDSTPSSVSDDSHLELEKEPTGQQPNLETLVAHLVAAKRSLSSINHVWRANEIVTSARSALQESVILFARAGFLHRENEVQLRTLYQIKDELEQVAHYGRDEFSSTLKELDGVGERLRHAVNSLHETKVELAFVPAEDGSKTLHDFVDENAVHELQSLLRNAIDKTSSAQADLGRSNTAFDDDLDAIQRKTSNSQEATKNISSSRGSPTQVPINQSSPNMILELLHSLESHAQEMAHLLESLVHHFDLCVTAVKHTEGGGAAALRVTGDLPSGLAIGGTPGDDGGEVDNHNAQPEPLTESDYQEMLSVIIKDAAEAEDVVLEIQDRVSEMEITLDRIFAQRHILSESCTAMVENVRRLDRFSKNKLPKYIAQSHIFLKILREQHENMRSGMSDLSDLQLMYVGFLNAYDDLILEVARRKTARSAVERVIQEAEAKLDKLYEDDVQAREAFRLEQGDYLPSDIWPGLGRAPMRVEFKRVFDGRSISNDRELQVNASKNLEHNGSSVEDQEAPDMPTERRRHVENAVYPAGIDSIPNLPKQTVENALARRKARIKSNRASKATHARHD</sequence>
<comment type="caution">
    <text evidence="1">The sequence shown here is derived from an EMBL/GenBank/DDBJ whole genome shotgun (WGS) entry which is preliminary data.</text>
</comment>
<organism evidence="1">
    <name type="scientific">Ophidiomyces ophidiicola</name>
    <dbReference type="NCBI Taxonomy" id="1387563"/>
    <lineage>
        <taxon>Eukaryota</taxon>
        <taxon>Fungi</taxon>
        <taxon>Dikarya</taxon>
        <taxon>Ascomycota</taxon>
        <taxon>Pezizomycotina</taxon>
        <taxon>Eurotiomycetes</taxon>
        <taxon>Eurotiomycetidae</taxon>
        <taxon>Onygenales</taxon>
        <taxon>Onygenaceae</taxon>
        <taxon>Ophidiomyces</taxon>
    </lineage>
</organism>
<dbReference type="EMBL" id="JALBCA010000059">
    <property type="protein sequence ID" value="KAI2385393.1"/>
    <property type="molecule type" value="Genomic_DNA"/>
</dbReference>